<accession>A0ABZ2EWX5</accession>
<sequence>MIAKLWMQEIIDENKKYTQVPKLLKEQVKILLIDAGHEELIVE</sequence>
<dbReference type="EMBL" id="CP117523">
    <property type="protein sequence ID" value="WWD84113.1"/>
    <property type="molecule type" value="Genomic_DNA"/>
</dbReference>
<proteinExistence type="predicted"/>
<dbReference type="Proteomes" id="UP001348492">
    <property type="component" value="Chromosome"/>
</dbReference>
<gene>
    <name evidence="1" type="ORF">TEGL_25350</name>
</gene>
<dbReference type="RefSeq" id="WP_018592632.1">
    <property type="nucleotide sequence ID" value="NZ_CP117523.1"/>
</dbReference>
<name>A0ABZ2EWX5_9FIRM</name>
<reference evidence="1 2" key="1">
    <citation type="journal article" date="2023" name="PLoS ONE">
        <title>Genome-based metabolic and phylogenomic analysis of three Terrisporobacter species.</title>
        <authorList>
            <person name="Boer T."/>
            <person name="Bengelsdorf F.R."/>
            <person name="Bomeke M."/>
            <person name="Daniel R."/>
            <person name="Poehlein A."/>
        </authorList>
    </citation>
    <scope>NUCLEOTIDE SEQUENCE [LARGE SCALE GENOMIC DNA]</scope>
    <source>
        <strain evidence="1 2">DSM 1288</strain>
    </source>
</reference>
<evidence type="ECO:0000313" key="2">
    <source>
        <dbReference type="Proteomes" id="UP001348492"/>
    </source>
</evidence>
<evidence type="ECO:0000313" key="1">
    <source>
        <dbReference type="EMBL" id="WWD84113.1"/>
    </source>
</evidence>
<protein>
    <submittedName>
        <fullName evidence="1">Uncharacterized protein</fullName>
    </submittedName>
</protein>
<organism evidence="1 2">
    <name type="scientific">Terrisporobacter glycolicus ATCC 14880 = DSM 1288</name>
    <dbReference type="NCBI Taxonomy" id="1121315"/>
    <lineage>
        <taxon>Bacteria</taxon>
        <taxon>Bacillati</taxon>
        <taxon>Bacillota</taxon>
        <taxon>Clostridia</taxon>
        <taxon>Peptostreptococcales</taxon>
        <taxon>Peptostreptococcaceae</taxon>
        <taxon>Terrisporobacter</taxon>
    </lineage>
</organism>
<keyword evidence="2" id="KW-1185">Reference proteome</keyword>